<name>A0ABP8ZDQ2_9ACTN</name>
<organism evidence="2 3">
    <name type="scientific">Gordonia alkaliphila</name>
    <dbReference type="NCBI Taxonomy" id="1053547"/>
    <lineage>
        <taxon>Bacteria</taxon>
        <taxon>Bacillati</taxon>
        <taxon>Actinomycetota</taxon>
        <taxon>Actinomycetes</taxon>
        <taxon>Mycobacteriales</taxon>
        <taxon>Gordoniaceae</taxon>
        <taxon>Gordonia</taxon>
    </lineage>
</organism>
<protein>
    <recommendedName>
        <fullName evidence="4">Integral membrane protein</fullName>
    </recommendedName>
</protein>
<reference evidence="3" key="1">
    <citation type="journal article" date="2019" name="Int. J. Syst. Evol. Microbiol.">
        <title>The Global Catalogue of Microorganisms (GCM) 10K type strain sequencing project: providing services to taxonomists for standard genome sequencing and annotation.</title>
        <authorList>
            <consortium name="The Broad Institute Genomics Platform"/>
            <consortium name="The Broad Institute Genome Sequencing Center for Infectious Disease"/>
            <person name="Wu L."/>
            <person name="Ma J."/>
        </authorList>
    </citation>
    <scope>NUCLEOTIDE SEQUENCE [LARGE SCALE GENOMIC DNA]</scope>
    <source>
        <strain evidence="3">JCM 18077</strain>
    </source>
</reference>
<dbReference type="EMBL" id="BAABIE010000012">
    <property type="protein sequence ID" value="GAA4753590.1"/>
    <property type="molecule type" value="Genomic_DNA"/>
</dbReference>
<feature type="transmembrane region" description="Helical" evidence="1">
    <location>
        <begin position="529"/>
        <end position="551"/>
    </location>
</feature>
<accession>A0ABP8ZDQ2</accession>
<feature type="transmembrane region" description="Helical" evidence="1">
    <location>
        <begin position="138"/>
        <end position="158"/>
    </location>
</feature>
<feature type="transmembrane region" description="Helical" evidence="1">
    <location>
        <begin position="99"/>
        <end position="117"/>
    </location>
</feature>
<proteinExistence type="predicted"/>
<gene>
    <name evidence="2" type="ORF">GCM10023217_26300</name>
</gene>
<dbReference type="Proteomes" id="UP001500822">
    <property type="component" value="Unassembled WGS sequence"/>
</dbReference>
<keyword evidence="1" id="KW-0472">Membrane</keyword>
<feature type="transmembrane region" description="Helical" evidence="1">
    <location>
        <begin position="563"/>
        <end position="587"/>
    </location>
</feature>
<feature type="transmembrane region" description="Helical" evidence="1">
    <location>
        <begin position="461"/>
        <end position="484"/>
    </location>
</feature>
<keyword evidence="1" id="KW-0812">Transmembrane</keyword>
<evidence type="ECO:0000313" key="3">
    <source>
        <dbReference type="Proteomes" id="UP001500822"/>
    </source>
</evidence>
<sequence>MSDDAVPTPTASTGRGLPRILEIRTHGVSGTPPEQILARPDAPANRKMIRRLPDSTDTDRGFASVVDSHGDPVAEPGNPHHHVWAYSWGGMTSGGGKKALWALLIPFALINMAYAMLPDQSDAMAARFSRAAMHLLGLALTVLFTVQVSVLAFDVVAYQCLERSEGSACLSNVPGRSLLAGEEFRLSVAATVLLVALLVLIATITRFTRVDEEGLTQAAVGQGLDAAAAGGAAAPPHPPTTLESEDFHDGSPVAAGLRAVHGIAAPTALVLVMTLVHTGGSLGFWWLIPFGMLIALVATVTWVDLYDPAAVRTAMEQPRWRALVRTLGWTFSLTAYIAAAVVAFVYLPDRLAEVQNIASMRATSELVWITVATYAGLCLVLVIAVAFAIRNKSDSWSTFPDSYRPWMRGYAAAVIAALGIALGAGFGAGLAHTFAAIGIRVLGDRTSEGLTLPVTYDALSVMWGLTTVILLIAVVVLLVGYLLVRLGWRARVAFAWQRALSGLGPATPAPRSVRRAWLLAAHHERLPTFLAAFLVAVVVSACAAGVFAMTTSDADHIVGSLKLVGTGVLLAFVVVLGIVIYLSFGTWDLGRTFGRKFGALWDVASFWPREGHPVVPQSYATVVIHDIVTRVERERDADPTRKIVLGGHSQGSLIMYAVVLRLLSRETAHAKHASVAPAADVEVGDTPHFTEPDRWKNLSLLTYGSQLRWIYARAFPAHLNFHSHFHLAEAIGWRWINLIRTTDPVGGSVLSWDVRLRGRAENPPGTEDCFQGTIIAVTPPGRDPWKTQTAPITNENPSRIRFLETGNERWLPDPPPVVEYTFPRGHSNYVRDPAWPRFVQELVDPAVAPVPAPSPVPEADGAD</sequence>
<feature type="transmembrane region" description="Helical" evidence="1">
    <location>
        <begin position="367"/>
        <end position="389"/>
    </location>
</feature>
<comment type="caution">
    <text evidence="2">The sequence shown here is derived from an EMBL/GenBank/DDBJ whole genome shotgun (WGS) entry which is preliminary data.</text>
</comment>
<dbReference type="InterPro" id="IPR029058">
    <property type="entry name" value="AB_hydrolase_fold"/>
</dbReference>
<feature type="transmembrane region" description="Helical" evidence="1">
    <location>
        <begin position="410"/>
        <end position="441"/>
    </location>
</feature>
<dbReference type="RefSeq" id="WP_345313843.1">
    <property type="nucleotide sequence ID" value="NZ_BAABIE010000012.1"/>
</dbReference>
<evidence type="ECO:0000256" key="1">
    <source>
        <dbReference type="SAM" id="Phobius"/>
    </source>
</evidence>
<evidence type="ECO:0008006" key="4">
    <source>
        <dbReference type="Google" id="ProtNLM"/>
    </source>
</evidence>
<dbReference type="SUPFAM" id="SSF53474">
    <property type="entry name" value="alpha/beta-Hydrolases"/>
    <property type="match status" value="1"/>
</dbReference>
<feature type="transmembrane region" description="Helical" evidence="1">
    <location>
        <begin position="184"/>
        <end position="204"/>
    </location>
</feature>
<keyword evidence="1" id="KW-1133">Transmembrane helix</keyword>
<keyword evidence="3" id="KW-1185">Reference proteome</keyword>
<feature type="transmembrane region" description="Helical" evidence="1">
    <location>
        <begin position="284"/>
        <end position="306"/>
    </location>
</feature>
<feature type="transmembrane region" description="Helical" evidence="1">
    <location>
        <begin position="327"/>
        <end position="347"/>
    </location>
</feature>
<evidence type="ECO:0000313" key="2">
    <source>
        <dbReference type="EMBL" id="GAA4753590.1"/>
    </source>
</evidence>